<dbReference type="InterPro" id="IPR016181">
    <property type="entry name" value="Acyl_CoA_acyltransferase"/>
</dbReference>
<protein>
    <submittedName>
        <fullName evidence="2">N-acetyltransferase</fullName>
    </submittedName>
</protein>
<proteinExistence type="predicted"/>
<feature type="domain" description="N-acetyltransferase" evidence="1">
    <location>
        <begin position="2"/>
        <end position="59"/>
    </location>
</feature>
<keyword evidence="3" id="KW-1185">Reference proteome</keyword>
<dbReference type="Gene3D" id="3.40.630.30">
    <property type="match status" value="1"/>
</dbReference>
<evidence type="ECO:0000259" key="1">
    <source>
        <dbReference type="Pfam" id="PF00583"/>
    </source>
</evidence>
<dbReference type="SUPFAM" id="SSF55729">
    <property type="entry name" value="Acyl-CoA N-acyltransferases (Nat)"/>
    <property type="match status" value="1"/>
</dbReference>
<name>A0ABY1WLB4_9GAMM</name>
<organism evidence="2 3">
    <name type="scientific">Corallincola spongiicola</name>
    <dbReference type="NCBI Taxonomy" id="2520508"/>
    <lineage>
        <taxon>Bacteria</taxon>
        <taxon>Pseudomonadati</taxon>
        <taxon>Pseudomonadota</taxon>
        <taxon>Gammaproteobacteria</taxon>
        <taxon>Alteromonadales</taxon>
        <taxon>Psychromonadaceae</taxon>
        <taxon>Corallincola</taxon>
    </lineage>
</organism>
<accession>A0ABY1WLB4</accession>
<sequence>MWCIEHNGAGVIEYLWYGFNSGESSAVIYDFQVIEQFSGKGYGRKIFAKLEQTLRSEGVD</sequence>
<dbReference type="InterPro" id="IPR000182">
    <property type="entry name" value="GNAT_dom"/>
</dbReference>
<dbReference type="Proteomes" id="UP000292544">
    <property type="component" value="Unassembled WGS sequence"/>
</dbReference>
<dbReference type="EMBL" id="SHLY01000007">
    <property type="protein sequence ID" value="TAA41712.1"/>
    <property type="molecule type" value="Genomic_DNA"/>
</dbReference>
<comment type="caution">
    <text evidence="2">The sequence shown here is derived from an EMBL/GenBank/DDBJ whole genome shotgun (WGS) entry which is preliminary data.</text>
</comment>
<gene>
    <name evidence="2" type="ORF">EXY25_15835</name>
</gene>
<reference evidence="3" key="1">
    <citation type="submission" date="2019-02" db="EMBL/GenBank/DDBJ databases">
        <title>Draft genome sequence of Muricauda sp. 176CP4-71.</title>
        <authorList>
            <person name="Park J.-S."/>
        </authorList>
    </citation>
    <scope>NUCLEOTIDE SEQUENCE [LARGE SCALE GENOMIC DNA]</scope>
    <source>
        <strain evidence="3">176GS2-150</strain>
    </source>
</reference>
<dbReference type="CDD" id="cd04301">
    <property type="entry name" value="NAT_SF"/>
    <property type="match status" value="1"/>
</dbReference>
<evidence type="ECO:0000313" key="2">
    <source>
        <dbReference type="EMBL" id="TAA41712.1"/>
    </source>
</evidence>
<evidence type="ECO:0000313" key="3">
    <source>
        <dbReference type="Proteomes" id="UP000292544"/>
    </source>
</evidence>
<dbReference type="RefSeq" id="WP_130567612.1">
    <property type="nucleotide sequence ID" value="NZ_SHLY01000007.1"/>
</dbReference>
<dbReference type="Pfam" id="PF00583">
    <property type="entry name" value="Acetyltransf_1"/>
    <property type="match status" value="1"/>
</dbReference>